<evidence type="ECO:0000256" key="10">
    <source>
        <dbReference type="ARBA" id="ARBA00023170"/>
    </source>
</evidence>
<feature type="domain" description="Disease resistance R13L4/SHOC-2-like LRR" evidence="14">
    <location>
        <begin position="376"/>
        <end position="577"/>
    </location>
</feature>
<dbReference type="FunFam" id="3.80.10.10:FF:000383">
    <property type="entry name" value="Leucine-rich repeat receptor protein kinase EMS1"/>
    <property type="match status" value="1"/>
</dbReference>
<evidence type="ECO:0000313" key="16">
    <source>
        <dbReference type="Proteomes" id="UP000323000"/>
    </source>
</evidence>
<dbReference type="Pfam" id="PF00560">
    <property type="entry name" value="LRR_1"/>
    <property type="match status" value="6"/>
</dbReference>
<dbReference type="SUPFAM" id="SSF52058">
    <property type="entry name" value="L domain-like"/>
    <property type="match status" value="2"/>
</dbReference>
<dbReference type="PRINTS" id="PR00019">
    <property type="entry name" value="LEURICHRPT"/>
</dbReference>
<dbReference type="InterPro" id="IPR055414">
    <property type="entry name" value="LRR_R13L4/SHOC2-like"/>
</dbReference>
<protein>
    <recommendedName>
        <fullName evidence="14">Disease resistance R13L4/SHOC-2-like LRR domain-containing protein</fullName>
    </recommendedName>
</protein>
<evidence type="ECO:0000256" key="2">
    <source>
        <dbReference type="ARBA" id="ARBA00009592"/>
    </source>
</evidence>
<evidence type="ECO:0000256" key="1">
    <source>
        <dbReference type="ARBA" id="ARBA00004251"/>
    </source>
</evidence>
<keyword evidence="8 13" id="KW-1133">Transmembrane helix</keyword>
<dbReference type="AlphaFoldDB" id="A0A5C7HXT8"/>
<comment type="subcellular location">
    <subcellularLocation>
        <location evidence="1">Cell membrane</location>
        <topology evidence="1">Single-pass type I membrane protein</topology>
    </subcellularLocation>
</comment>
<dbReference type="FunFam" id="3.80.10.10:FF:000095">
    <property type="entry name" value="LRR receptor-like serine/threonine-protein kinase GSO1"/>
    <property type="match status" value="2"/>
</dbReference>
<keyword evidence="7" id="KW-0677">Repeat</keyword>
<feature type="region of interest" description="Disordered" evidence="12">
    <location>
        <begin position="1"/>
        <end position="28"/>
    </location>
</feature>
<dbReference type="PROSITE" id="PS51450">
    <property type="entry name" value="LRR"/>
    <property type="match status" value="3"/>
</dbReference>
<dbReference type="PANTHER" id="PTHR48062:SF21">
    <property type="entry name" value="RECEPTOR-LIKE PROTEIN 12"/>
    <property type="match status" value="1"/>
</dbReference>
<dbReference type="InterPro" id="IPR001611">
    <property type="entry name" value="Leu-rich_rpt"/>
</dbReference>
<evidence type="ECO:0000256" key="5">
    <source>
        <dbReference type="ARBA" id="ARBA00022692"/>
    </source>
</evidence>
<name>A0A5C7HXT8_9ROSI</name>
<dbReference type="FunFam" id="3.80.10.10:FF:000111">
    <property type="entry name" value="LRR receptor-like serine/threonine-protein kinase ERECTA"/>
    <property type="match status" value="1"/>
</dbReference>
<evidence type="ECO:0000256" key="11">
    <source>
        <dbReference type="ARBA" id="ARBA00023180"/>
    </source>
</evidence>
<feature type="transmembrane region" description="Helical" evidence="13">
    <location>
        <begin position="1136"/>
        <end position="1153"/>
    </location>
</feature>
<evidence type="ECO:0000256" key="7">
    <source>
        <dbReference type="ARBA" id="ARBA00022737"/>
    </source>
</evidence>
<keyword evidence="11" id="KW-0325">Glycoprotein</keyword>
<dbReference type="InterPro" id="IPR051502">
    <property type="entry name" value="RLP_Defense_Trigger"/>
</dbReference>
<reference evidence="16" key="1">
    <citation type="journal article" date="2019" name="Gigascience">
        <title>De novo genome assembly of the endangered Acer yangbiense, a plant species with extremely small populations endemic to Yunnan Province, China.</title>
        <authorList>
            <person name="Yang J."/>
            <person name="Wariss H.M."/>
            <person name="Tao L."/>
            <person name="Zhang R."/>
            <person name="Yun Q."/>
            <person name="Hollingsworth P."/>
            <person name="Dao Z."/>
            <person name="Luo G."/>
            <person name="Guo H."/>
            <person name="Ma Y."/>
            <person name="Sun W."/>
        </authorList>
    </citation>
    <scope>NUCLEOTIDE SEQUENCE [LARGE SCALE GENOMIC DNA]</scope>
    <source>
        <strain evidence="16">cv. Malutang</strain>
    </source>
</reference>
<evidence type="ECO:0000256" key="9">
    <source>
        <dbReference type="ARBA" id="ARBA00023136"/>
    </source>
</evidence>
<keyword evidence="9 13" id="KW-0472">Membrane</keyword>
<dbReference type="GO" id="GO:0005886">
    <property type="term" value="C:plasma membrane"/>
    <property type="evidence" value="ECO:0007669"/>
    <property type="project" value="UniProtKB-SubCell"/>
</dbReference>
<dbReference type="SMART" id="SM00369">
    <property type="entry name" value="LRR_TYP"/>
    <property type="match status" value="13"/>
</dbReference>
<evidence type="ECO:0000256" key="13">
    <source>
        <dbReference type="SAM" id="Phobius"/>
    </source>
</evidence>
<keyword evidence="3" id="KW-1003">Cell membrane</keyword>
<dbReference type="Pfam" id="PF23598">
    <property type="entry name" value="LRR_14"/>
    <property type="match status" value="1"/>
</dbReference>
<gene>
    <name evidence="15" type="ORF">EZV62_013294</name>
</gene>
<dbReference type="SUPFAM" id="SSF52047">
    <property type="entry name" value="RNI-like"/>
    <property type="match status" value="2"/>
</dbReference>
<dbReference type="Pfam" id="PF13855">
    <property type="entry name" value="LRR_8"/>
    <property type="match status" value="2"/>
</dbReference>
<comment type="caution">
    <text evidence="15">The sequence shown here is derived from an EMBL/GenBank/DDBJ whole genome shotgun (WGS) entry which is preliminary data.</text>
</comment>
<dbReference type="OrthoDB" id="4691307at2759"/>
<dbReference type="Gene3D" id="3.80.10.10">
    <property type="entry name" value="Ribonuclease Inhibitor"/>
    <property type="match status" value="8"/>
</dbReference>
<proteinExistence type="inferred from homology"/>
<keyword evidence="5 13" id="KW-0812">Transmembrane</keyword>
<sequence>MQLYNTTGETPKFYAVTRNHPDNPPNPKPFQLSPSACQQPATVNTHLQHNSSSAISSLSAQREITTTQIVVNGVGLSATIPLAESSHSFFTEQGIGKKWENGFEKLSTLSNLEALYLDHNSFNNSILSSLNTLSSLKILSLFHNKIVDIQGLRLSNLEFLDLSGNIFNNSILSSLSSLSSLKGLYLFDVGLKGCVDLSEISDSLRNLEALGIGGNQINKLVVTEGNGVSSSNLRFLNLRNVSIHDGKILLQSLGSFPSLKTLYLDYNNFSGIMSSPELHNFTNLESLYMSGSSVHISLLQSIAAFTSLEKLYMSNCQLNGILDIADLSNLKNLKSLSMDRTNLSTSVLQSIEQSTSLEFLSLDHCILEGTFYPDWPNLKNLKSLSMDGTNLSINILQRIGRLTSLEFLSLRNCNLEGIFPDQGGLCELKHLQHLYLSYNDIRGSLPWCFGNLTSLQVLLLSSNQFSGNISPLRALTSIQQLSLSSNQFSGNISPLTALTSIQQLSLSDNQFQIPISLEPFFNHSKLKYFDGDNNQIYADTAESHFSITPKFQLNSLYLSGCRDCVTFPKFLYHQHDLFLVDLSHNNLTGEFPNWLLDNNTNLRKLALVKNSLTGPLHLPTHQNLTSLDISNNFFHGNIPIQVGAYLPMLWSLNISINHFDGRIPSSIGDMKELSLLDLSYNKLSGGIPEHLAKSCINLRYLVLSNNSLEGQIFSAANFNLKYLMRLQLDGNQFIGKIPECLSNSSGYMTGLYLSDNRLSGRIPSWLGNMSELVDLIMPNNHLEGPIPPEFCQLQNLQVLNLAENNISGNLPSCFNPPQIQQVHLSRNKLQGQLKDAFFNSSSLVTLDLGYNRFNGGIPNWIGQLSNLSYLILTHNNLEGEVPCLLCHLEHLRLIDLSHNNLSGQIPPCLDMTALHGDYHVAFNTTSSTPGPPGASPLIMRKEETIEFTTKNISYSYQGRVLTYMSGVDLSCNKLTGEIPHQIGNLTGIHTLNLSYNNLTGSIPSTFSNLEQIESLDLSHNSLNGKIPPQIIELHYINFFSVAYNNLSGKTPERVAQFSTFEESSYRGNHLLCGPPLSKCCDANCSPSLVPKASTDIEEDSNFMDMDIFYISFTASYIVMVLAIAIILYVNPYWRRTWFYLVETWMTSCYYFIIDHLPKGFRH</sequence>
<keyword evidence="10" id="KW-0675">Receptor</keyword>
<keyword evidence="4" id="KW-0433">Leucine-rich repeat</keyword>
<evidence type="ECO:0000256" key="6">
    <source>
        <dbReference type="ARBA" id="ARBA00022729"/>
    </source>
</evidence>
<evidence type="ECO:0000256" key="4">
    <source>
        <dbReference type="ARBA" id="ARBA00022614"/>
    </source>
</evidence>
<dbReference type="PANTHER" id="PTHR48062">
    <property type="entry name" value="RECEPTOR-LIKE PROTEIN 14"/>
    <property type="match status" value="1"/>
</dbReference>
<accession>A0A5C7HXT8</accession>
<organism evidence="15 16">
    <name type="scientific">Acer yangbiense</name>
    <dbReference type="NCBI Taxonomy" id="1000413"/>
    <lineage>
        <taxon>Eukaryota</taxon>
        <taxon>Viridiplantae</taxon>
        <taxon>Streptophyta</taxon>
        <taxon>Embryophyta</taxon>
        <taxon>Tracheophyta</taxon>
        <taxon>Spermatophyta</taxon>
        <taxon>Magnoliopsida</taxon>
        <taxon>eudicotyledons</taxon>
        <taxon>Gunneridae</taxon>
        <taxon>Pentapetalae</taxon>
        <taxon>rosids</taxon>
        <taxon>malvids</taxon>
        <taxon>Sapindales</taxon>
        <taxon>Sapindaceae</taxon>
        <taxon>Hippocastanoideae</taxon>
        <taxon>Acereae</taxon>
        <taxon>Acer</taxon>
    </lineage>
</organism>
<dbReference type="Proteomes" id="UP000323000">
    <property type="component" value="Chromosome 5"/>
</dbReference>
<comment type="similarity">
    <text evidence="2">Belongs to the RLP family.</text>
</comment>
<evidence type="ECO:0000256" key="3">
    <source>
        <dbReference type="ARBA" id="ARBA00022475"/>
    </source>
</evidence>
<feature type="transmembrane region" description="Helical" evidence="13">
    <location>
        <begin position="1107"/>
        <end position="1129"/>
    </location>
</feature>
<evidence type="ECO:0000259" key="14">
    <source>
        <dbReference type="Pfam" id="PF23598"/>
    </source>
</evidence>
<dbReference type="InterPro" id="IPR003591">
    <property type="entry name" value="Leu-rich_rpt_typical-subtyp"/>
</dbReference>
<keyword evidence="6" id="KW-0732">Signal</keyword>
<evidence type="ECO:0000256" key="8">
    <source>
        <dbReference type="ARBA" id="ARBA00022989"/>
    </source>
</evidence>
<evidence type="ECO:0000313" key="15">
    <source>
        <dbReference type="EMBL" id="TXG61931.1"/>
    </source>
</evidence>
<dbReference type="EMBL" id="VAHF01000005">
    <property type="protein sequence ID" value="TXG61931.1"/>
    <property type="molecule type" value="Genomic_DNA"/>
</dbReference>
<dbReference type="InterPro" id="IPR032675">
    <property type="entry name" value="LRR_dom_sf"/>
</dbReference>
<evidence type="ECO:0000256" key="12">
    <source>
        <dbReference type="SAM" id="MobiDB-lite"/>
    </source>
</evidence>
<keyword evidence="16" id="KW-1185">Reference proteome</keyword>